<evidence type="ECO:0000313" key="1">
    <source>
        <dbReference type="EMBL" id="SCG69679.1"/>
    </source>
</evidence>
<dbReference type="RefSeq" id="WP_157748270.1">
    <property type="nucleotide sequence ID" value="NZ_LT607750.1"/>
</dbReference>
<evidence type="ECO:0000313" key="2">
    <source>
        <dbReference type="Proteomes" id="UP000198217"/>
    </source>
</evidence>
<dbReference type="AlphaFoldDB" id="A0A1C5JHJ5"/>
<reference evidence="1 2" key="1">
    <citation type="submission" date="2016-06" db="EMBL/GenBank/DDBJ databases">
        <authorList>
            <person name="Kjaerup R.B."/>
            <person name="Dalgaard T.S."/>
            <person name="Juul-Madsen H.R."/>
        </authorList>
    </citation>
    <scope>NUCLEOTIDE SEQUENCE [LARGE SCALE GENOMIC DNA]</scope>
    <source>
        <strain evidence="1 2">DSM 43904</strain>
    </source>
</reference>
<dbReference type="Proteomes" id="UP000198217">
    <property type="component" value="Chromosome I"/>
</dbReference>
<sequence length="53" mass="6437">MTVEPFRHIYHRCPVCRERLHEYLFRYVDRITGERDLTACLPCKSGRPTTTRR</sequence>
<dbReference type="EMBL" id="LT607750">
    <property type="protein sequence ID" value="SCG69679.1"/>
    <property type="molecule type" value="Genomic_DNA"/>
</dbReference>
<protein>
    <submittedName>
        <fullName evidence="1">Uncharacterized protein</fullName>
    </submittedName>
</protein>
<accession>A0A1C5JHJ5</accession>
<name>A0A1C5JHJ5_9ACTN</name>
<keyword evidence="2" id="KW-1185">Reference proteome</keyword>
<gene>
    <name evidence="1" type="ORF">GA0070609_4435</name>
</gene>
<proteinExistence type="predicted"/>
<organism evidence="1 2">
    <name type="scientific">Micromonospora echinaurantiaca</name>
    <dbReference type="NCBI Taxonomy" id="47857"/>
    <lineage>
        <taxon>Bacteria</taxon>
        <taxon>Bacillati</taxon>
        <taxon>Actinomycetota</taxon>
        <taxon>Actinomycetes</taxon>
        <taxon>Micromonosporales</taxon>
        <taxon>Micromonosporaceae</taxon>
        <taxon>Micromonospora</taxon>
    </lineage>
</organism>